<evidence type="ECO:0000313" key="3">
    <source>
        <dbReference type="Proteomes" id="UP000437748"/>
    </source>
</evidence>
<accession>A0A6N6VSX7</accession>
<evidence type="ECO:0000256" key="1">
    <source>
        <dbReference type="SAM" id="MobiDB-lite"/>
    </source>
</evidence>
<proteinExistence type="predicted"/>
<comment type="caution">
    <text evidence="2">The sequence shown here is derived from an EMBL/GenBank/DDBJ whole genome shotgun (WGS) entry which is preliminary data.</text>
</comment>
<dbReference type="AlphaFoldDB" id="A0A6N6VSX7"/>
<organism evidence="2 3">
    <name type="scientific">Silvanigrella paludirubra</name>
    <dbReference type="NCBI Taxonomy" id="2499159"/>
    <lineage>
        <taxon>Bacteria</taxon>
        <taxon>Pseudomonadati</taxon>
        <taxon>Bdellovibrionota</taxon>
        <taxon>Oligoflexia</taxon>
        <taxon>Silvanigrellales</taxon>
        <taxon>Silvanigrellaceae</taxon>
        <taxon>Silvanigrella</taxon>
    </lineage>
</organism>
<dbReference type="RefSeq" id="WP_153420489.1">
    <property type="nucleotide sequence ID" value="NZ_WFLM01000003.1"/>
</dbReference>
<dbReference type="EMBL" id="WFLM01000003">
    <property type="protein sequence ID" value="KAB8039090.1"/>
    <property type="molecule type" value="Genomic_DNA"/>
</dbReference>
<evidence type="ECO:0008006" key="4">
    <source>
        <dbReference type="Google" id="ProtNLM"/>
    </source>
</evidence>
<dbReference type="OrthoDB" id="5292143at2"/>
<feature type="compositionally biased region" description="Basic residues" evidence="1">
    <location>
        <begin position="1"/>
        <end position="10"/>
    </location>
</feature>
<feature type="compositionally biased region" description="Polar residues" evidence="1">
    <location>
        <begin position="29"/>
        <end position="38"/>
    </location>
</feature>
<sequence>MDIQKPKKALRGLFSRTEPEIQPEENKQIQKINSSESQNEIVQKIDSNLNTANEEKNISSHLHSIKTSPQELPKVELQSQNAEIEVTKNENEMLILDSVNTPSSPIVEKKDLAYTVTKIQYNFERLRLERNKWDKNEYISFLNRIDNAQTEAFFLKGKLIGEIKERFYEGNKVGWKAFCDENLNMNYTTANQYIRVAEEFDISSKQRTDFGFEHFKALLPVPSDQRNKILENLPTSVSVKSLRNIVSKTLGKEPNLTHTSTQKVHIRHITENLEKIKIQLESLNLNDLEQSDKWSLLGAFKNLSEEMSKMSEMLSKPQDSRYHSKHLGATSALIEDDYAT</sequence>
<name>A0A6N6VSX7_9BACT</name>
<feature type="region of interest" description="Disordered" evidence="1">
    <location>
        <begin position="1"/>
        <end position="38"/>
    </location>
</feature>
<evidence type="ECO:0000313" key="2">
    <source>
        <dbReference type="EMBL" id="KAB8039090.1"/>
    </source>
</evidence>
<dbReference type="Proteomes" id="UP000437748">
    <property type="component" value="Unassembled WGS sequence"/>
</dbReference>
<keyword evidence="3" id="KW-1185">Reference proteome</keyword>
<gene>
    <name evidence="2" type="ORF">GCL60_09555</name>
</gene>
<reference evidence="2 3" key="1">
    <citation type="submission" date="2019-10" db="EMBL/GenBank/DDBJ databases">
        <title>New species of Slilvanegrellaceae.</title>
        <authorList>
            <person name="Pitt A."/>
            <person name="Hahn M.W."/>
        </authorList>
    </citation>
    <scope>NUCLEOTIDE SEQUENCE [LARGE SCALE GENOMIC DNA]</scope>
    <source>
        <strain evidence="2 3">SP-Ram-0.45-NSY-1</strain>
    </source>
</reference>
<protein>
    <recommendedName>
        <fullName evidence="4">DUF3102 domain-containing protein</fullName>
    </recommendedName>
</protein>